<name>A0A2N0PKC4_9GLOM</name>
<protein>
    <submittedName>
        <fullName evidence="1">Uncharacterized protein</fullName>
    </submittedName>
</protein>
<proteinExistence type="predicted"/>
<evidence type="ECO:0000313" key="2">
    <source>
        <dbReference type="Proteomes" id="UP000232722"/>
    </source>
</evidence>
<dbReference type="AlphaFoldDB" id="A0A2N0PKC4"/>
<reference evidence="1 2" key="2">
    <citation type="submission" date="2017-09" db="EMBL/GenBank/DDBJ databases">
        <title>Extensive intraspecific genome diversity in a model arbuscular mycorrhizal fungus.</title>
        <authorList>
            <person name="Chen E.C."/>
            <person name="Morin E."/>
            <person name="Beaudet D."/>
            <person name="Noel J."/>
            <person name="Ndikumana S."/>
            <person name="Charron P."/>
            <person name="St-Onge C."/>
            <person name="Giorgi J."/>
            <person name="Grigoriev I.V."/>
            <person name="Roux C."/>
            <person name="Martin F.M."/>
            <person name="Corradi N."/>
        </authorList>
    </citation>
    <scope>NUCLEOTIDE SEQUENCE [LARGE SCALE GENOMIC DNA]</scope>
    <source>
        <strain evidence="1 2">A5</strain>
    </source>
</reference>
<comment type="caution">
    <text evidence="1">The sequence shown here is derived from an EMBL/GenBank/DDBJ whole genome shotgun (WGS) entry which is preliminary data.</text>
</comment>
<dbReference type="EMBL" id="LLXJ01000659">
    <property type="protein sequence ID" value="PKC07272.1"/>
    <property type="molecule type" value="Genomic_DNA"/>
</dbReference>
<dbReference type="VEuPathDB" id="FungiDB:FUN_000713"/>
<dbReference type="Proteomes" id="UP000232722">
    <property type="component" value="Unassembled WGS sequence"/>
</dbReference>
<evidence type="ECO:0000313" key="1">
    <source>
        <dbReference type="EMBL" id="PKC07272.1"/>
    </source>
</evidence>
<organism evidence="1 2">
    <name type="scientific">Rhizophagus irregularis</name>
    <dbReference type="NCBI Taxonomy" id="588596"/>
    <lineage>
        <taxon>Eukaryota</taxon>
        <taxon>Fungi</taxon>
        <taxon>Fungi incertae sedis</taxon>
        <taxon>Mucoromycota</taxon>
        <taxon>Glomeromycotina</taxon>
        <taxon>Glomeromycetes</taxon>
        <taxon>Glomerales</taxon>
        <taxon>Glomeraceae</taxon>
        <taxon>Rhizophagus</taxon>
    </lineage>
</organism>
<gene>
    <name evidence="1" type="ORF">RhiirA5_418433</name>
</gene>
<reference evidence="1 2" key="1">
    <citation type="submission" date="2016-04" db="EMBL/GenBank/DDBJ databases">
        <title>Genome analyses suggest a sexual origin of heterokaryosis in a supposedly ancient asexual fungus.</title>
        <authorList>
            <person name="Ropars J."/>
            <person name="Sedzielewska K."/>
            <person name="Noel J."/>
            <person name="Charron P."/>
            <person name="Farinelli L."/>
            <person name="Marton T."/>
            <person name="Kruger M."/>
            <person name="Pelin A."/>
            <person name="Brachmann A."/>
            <person name="Corradi N."/>
        </authorList>
    </citation>
    <scope>NUCLEOTIDE SEQUENCE [LARGE SCALE GENOMIC DNA]</scope>
    <source>
        <strain evidence="1 2">A5</strain>
    </source>
</reference>
<sequence>MRRLMFDKQIKNIISSGIEVKGLELLNNSQISGKEGEFLKLRFLVEGLDNDIIIRVKINQFRRCQISSEVFGSSLSLRYVKSLYILAKFITDDEDVDTYPGQIQYYFTHVVDFLDGPVKHFLAYVRWYKHANSTNIRYYFSSDEICNVELWNTEFYPISRDCIIPVHHILGRFVPSGYESSSTVETHNVFPDTDYTPSRPTGGYPTITSSISNKFGNMLGLGHRQQ</sequence>
<accession>A0A2N0PKC4</accession>